<evidence type="ECO:0000313" key="1">
    <source>
        <dbReference type="EMBL" id="SFC92924.1"/>
    </source>
</evidence>
<accession>A0A1I1N5F8</accession>
<name>A0A1I1N5F8_9GAMM</name>
<dbReference type="AlphaFoldDB" id="A0A1I1N5F8"/>
<dbReference type="EMBL" id="FOLO01000023">
    <property type="protein sequence ID" value="SFC92924.1"/>
    <property type="molecule type" value="Genomic_DNA"/>
</dbReference>
<evidence type="ECO:0000313" key="2">
    <source>
        <dbReference type="Proteomes" id="UP000198862"/>
    </source>
</evidence>
<reference evidence="1 2" key="1">
    <citation type="submission" date="2016-10" db="EMBL/GenBank/DDBJ databases">
        <authorList>
            <person name="de Groot N.N."/>
        </authorList>
    </citation>
    <scope>NUCLEOTIDE SEQUENCE [LARGE SCALE GENOMIC DNA]</scope>
    <source>
        <strain evidence="1 2">DSM 6059</strain>
    </source>
</reference>
<dbReference type="RefSeq" id="WP_091985555.1">
    <property type="nucleotide sequence ID" value="NZ_FOLO01000023.1"/>
</dbReference>
<organism evidence="1 2">
    <name type="scientific">Pseudoalteromonas denitrificans DSM 6059</name>
    <dbReference type="NCBI Taxonomy" id="1123010"/>
    <lineage>
        <taxon>Bacteria</taxon>
        <taxon>Pseudomonadati</taxon>
        <taxon>Pseudomonadota</taxon>
        <taxon>Gammaproteobacteria</taxon>
        <taxon>Alteromonadales</taxon>
        <taxon>Pseudoalteromonadaceae</taxon>
        <taxon>Pseudoalteromonas</taxon>
    </lineage>
</organism>
<dbReference type="Proteomes" id="UP000198862">
    <property type="component" value="Unassembled WGS sequence"/>
</dbReference>
<dbReference type="STRING" id="1123010.SAMN02745724_02957"/>
<proteinExistence type="predicted"/>
<sequence>MKIKLNKKKLKNLSKDQKTLPLDATVQVAGGTGIDADSSAFSNLICRIISKSNCSEAVCN</sequence>
<gene>
    <name evidence="1" type="ORF">SAMN02745724_02957</name>
</gene>
<protein>
    <submittedName>
        <fullName evidence="1">Uncharacterized protein</fullName>
    </submittedName>
</protein>
<keyword evidence="2" id="KW-1185">Reference proteome</keyword>